<organism evidence="2 3">
    <name type="scientific">Oceanihabitans sediminis</name>
    <dbReference type="NCBI Taxonomy" id="1812012"/>
    <lineage>
        <taxon>Bacteria</taxon>
        <taxon>Pseudomonadati</taxon>
        <taxon>Bacteroidota</taxon>
        <taxon>Flavobacteriia</taxon>
        <taxon>Flavobacteriales</taxon>
        <taxon>Flavobacteriaceae</taxon>
        <taxon>Oceanihabitans</taxon>
    </lineage>
</organism>
<proteinExistence type="predicted"/>
<feature type="chain" id="PRO_5016918745" description="Lipoprotein" evidence="1">
    <location>
        <begin position="26"/>
        <end position="190"/>
    </location>
</feature>
<comment type="caution">
    <text evidence="2">The sequence shown here is derived from an EMBL/GenBank/DDBJ whole genome shotgun (WGS) entry which is preliminary data.</text>
</comment>
<evidence type="ECO:0000313" key="2">
    <source>
        <dbReference type="EMBL" id="RCU58275.1"/>
    </source>
</evidence>
<keyword evidence="1" id="KW-0732">Signal</keyword>
<name>A0A368P8N5_9FLAO</name>
<accession>A0A368P8N5</accession>
<dbReference type="EMBL" id="QPIG01000001">
    <property type="protein sequence ID" value="RCU58275.1"/>
    <property type="molecule type" value="Genomic_DNA"/>
</dbReference>
<dbReference type="OrthoDB" id="9952057at2"/>
<dbReference type="PROSITE" id="PS51257">
    <property type="entry name" value="PROKAR_LIPOPROTEIN"/>
    <property type="match status" value="1"/>
</dbReference>
<dbReference type="AlphaFoldDB" id="A0A368P8N5"/>
<evidence type="ECO:0000313" key="3">
    <source>
        <dbReference type="Proteomes" id="UP000252249"/>
    </source>
</evidence>
<sequence length="190" mass="21407">MTKFRLSILVTATLLLISIITTSCSNENISDEKITNEIKTTGTMFFEQNSNNFSTAKNNNHTNKYQELNIEFSFISDDPLPDFNNDEELTNYFQNNIDQLNGSFIYSINNEILYESIVINGIENALPNTNDNYTQQLYRGCDYESIRQCTRDSIDNMGTISKLVCIAAGFACVAEEFANCAYTNCGGPQL</sequence>
<feature type="signal peptide" evidence="1">
    <location>
        <begin position="1"/>
        <end position="25"/>
    </location>
</feature>
<keyword evidence="3" id="KW-1185">Reference proteome</keyword>
<protein>
    <recommendedName>
        <fullName evidence="4">Lipoprotein</fullName>
    </recommendedName>
</protein>
<reference evidence="2 3" key="1">
    <citation type="submission" date="2018-07" db="EMBL/GenBank/DDBJ databases">
        <title>Oceanihabitans testaceum sp. nov., isolated from marine sediment.</title>
        <authorList>
            <person name="Li C.-M."/>
        </authorList>
    </citation>
    <scope>NUCLEOTIDE SEQUENCE [LARGE SCALE GENOMIC DNA]</scope>
    <source>
        <strain evidence="2 3">S9-10</strain>
    </source>
</reference>
<dbReference type="RefSeq" id="WP_072347958.1">
    <property type="nucleotide sequence ID" value="NZ_QNRP01000001.1"/>
</dbReference>
<evidence type="ECO:0000256" key="1">
    <source>
        <dbReference type="SAM" id="SignalP"/>
    </source>
</evidence>
<gene>
    <name evidence="2" type="ORF">DU428_02550</name>
</gene>
<dbReference type="Proteomes" id="UP000252249">
    <property type="component" value="Unassembled WGS sequence"/>
</dbReference>
<evidence type="ECO:0008006" key="4">
    <source>
        <dbReference type="Google" id="ProtNLM"/>
    </source>
</evidence>